<reference evidence="2" key="1">
    <citation type="submission" date="2014-04" db="EMBL/GenBank/DDBJ databases">
        <title>Evolutionary Origins and Diversification of the Mycorrhizal Mutualists.</title>
        <authorList>
            <consortium name="DOE Joint Genome Institute"/>
            <consortium name="Mycorrhizal Genomics Consortium"/>
            <person name="Kohler A."/>
            <person name="Kuo A."/>
            <person name="Nagy L.G."/>
            <person name="Floudas D."/>
            <person name="Copeland A."/>
            <person name="Barry K.W."/>
            <person name="Cichocki N."/>
            <person name="Veneault-Fourrey C."/>
            <person name="LaButti K."/>
            <person name="Lindquist E.A."/>
            <person name="Lipzen A."/>
            <person name="Lundell T."/>
            <person name="Morin E."/>
            <person name="Murat C."/>
            <person name="Riley R."/>
            <person name="Ohm R."/>
            <person name="Sun H."/>
            <person name="Tunlid A."/>
            <person name="Henrissat B."/>
            <person name="Grigoriev I.V."/>
            <person name="Hibbett D.S."/>
            <person name="Martin F."/>
        </authorList>
    </citation>
    <scope>NUCLEOTIDE SEQUENCE [LARGE SCALE GENOMIC DNA]</scope>
    <source>
        <strain evidence="2">FD-334 SS-4</strain>
    </source>
</reference>
<dbReference type="Pfam" id="PF18759">
    <property type="entry name" value="Plavaka"/>
    <property type="match status" value="1"/>
</dbReference>
<protein>
    <submittedName>
        <fullName evidence="1">Uncharacterized protein</fullName>
    </submittedName>
</protein>
<evidence type="ECO:0000313" key="1">
    <source>
        <dbReference type="EMBL" id="KJA13118.1"/>
    </source>
</evidence>
<dbReference type="Proteomes" id="UP000054270">
    <property type="component" value="Unassembled WGS sequence"/>
</dbReference>
<evidence type="ECO:0000313" key="2">
    <source>
        <dbReference type="Proteomes" id="UP000054270"/>
    </source>
</evidence>
<sequence>VPEQLGLSFRNSVELNKLIDEGLPGRPQFERHEIAVGNEVCDIYFRDITACIRALFGDRSFAPYLMTLPERHYTDSRRTQQMYHDMNTGRWWWSTQEELEKDRPGAMILPVIISTDKTQLTTFKNKTMYPLYLTLGNIPKEIHQKPSNCAYILLAYLPTTKLENVSNKSARRHQLANLYHSCLSCILEPLRTTGVSGIYMATGDGSVH</sequence>
<dbReference type="EMBL" id="KN817784">
    <property type="protein sequence ID" value="KJA13118.1"/>
    <property type="molecule type" value="Genomic_DNA"/>
</dbReference>
<keyword evidence="2" id="KW-1185">Reference proteome</keyword>
<dbReference type="AlphaFoldDB" id="A0A0D2LQN6"/>
<name>A0A0D2LQN6_HYPSF</name>
<gene>
    <name evidence="1" type="ORF">HYPSUDRAFT_151940</name>
</gene>
<dbReference type="InterPro" id="IPR041078">
    <property type="entry name" value="Plavaka"/>
</dbReference>
<feature type="non-terminal residue" evidence="1">
    <location>
        <position position="1"/>
    </location>
</feature>
<dbReference type="OMA" id="AFASHRH"/>
<dbReference type="OrthoDB" id="2418900at2759"/>
<dbReference type="STRING" id="945553.A0A0D2LQN6"/>
<organism evidence="1 2">
    <name type="scientific">Hypholoma sublateritium (strain FD-334 SS-4)</name>
    <dbReference type="NCBI Taxonomy" id="945553"/>
    <lineage>
        <taxon>Eukaryota</taxon>
        <taxon>Fungi</taxon>
        <taxon>Dikarya</taxon>
        <taxon>Basidiomycota</taxon>
        <taxon>Agaricomycotina</taxon>
        <taxon>Agaricomycetes</taxon>
        <taxon>Agaricomycetidae</taxon>
        <taxon>Agaricales</taxon>
        <taxon>Agaricineae</taxon>
        <taxon>Strophariaceae</taxon>
        <taxon>Hypholoma</taxon>
    </lineage>
</organism>
<accession>A0A0D2LQN6</accession>
<proteinExistence type="predicted"/>